<keyword evidence="2" id="KW-1185">Reference proteome</keyword>
<name>A0ABW4XHV3_9GAMM</name>
<accession>A0ABW4XHV3</accession>
<proteinExistence type="predicted"/>
<protein>
    <submittedName>
        <fullName evidence="1">Uncharacterized protein</fullName>
    </submittedName>
</protein>
<dbReference type="EMBL" id="JBHUHT010000008">
    <property type="protein sequence ID" value="MFD2095115.1"/>
    <property type="molecule type" value="Genomic_DNA"/>
</dbReference>
<gene>
    <name evidence="1" type="ORF">ACFSJ3_03900</name>
</gene>
<evidence type="ECO:0000313" key="2">
    <source>
        <dbReference type="Proteomes" id="UP001597380"/>
    </source>
</evidence>
<dbReference type="Proteomes" id="UP001597380">
    <property type="component" value="Unassembled WGS sequence"/>
</dbReference>
<sequence>MIGNMLLNGHSSLHQIKQTSDLPHIYIGWNEGQFGYYLESREHRIQALKQGRDTRGGALLLEPVIELFRLASAKE</sequence>
<evidence type="ECO:0000313" key="1">
    <source>
        <dbReference type="EMBL" id="MFD2095115.1"/>
    </source>
</evidence>
<organism evidence="1 2">
    <name type="scientific">Corallincola platygyrae</name>
    <dbReference type="NCBI Taxonomy" id="1193278"/>
    <lineage>
        <taxon>Bacteria</taxon>
        <taxon>Pseudomonadati</taxon>
        <taxon>Pseudomonadota</taxon>
        <taxon>Gammaproteobacteria</taxon>
        <taxon>Alteromonadales</taxon>
        <taxon>Psychromonadaceae</taxon>
        <taxon>Corallincola</taxon>
    </lineage>
</organism>
<dbReference type="RefSeq" id="WP_345338269.1">
    <property type="nucleotide sequence ID" value="NZ_BAABLI010000005.1"/>
</dbReference>
<comment type="caution">
    <text evidence="1">The sequence shown here is derived from an EMBL/GenBank/DDBJ whole genome shotgun (WGS) entry which is preliminary data.</text>
</comment>
<reference evidence="2" key="1">
    <citation type="journal article" date="2019" name="Int. J. Syst. Evol. Microbiol.">
        <title>The Global Catalogue of Microorganisms (GCM) 10K type strain sequencing project: providing services to taxonomists for standard genome sequencing and annotation.</title>
        <authorList>
            <consortium name="The Broad Institute Genomics Platform"/>
            <consortium name="The Broad Institute Genome Sequencing Center for Infectious Disease"/>
            <person name="Wu L."/>
            <person name="Ma J."/>
        </authorList>
    </citation>
    <scope>NUCLEOTIDE SEQUENCE [LARGE SCALE GENOMIC DNA]</scope>
    <source>
        <strain evidence="2">CGMCC 1.10992</strain>
    </source>
</reference>